<dbReference type="InterPro" id="IPR036265">
    <property type="entry name" value="HIT-like_sf"/>
</dbReference>
<accession>A0A1G1X5B1</accession>
<dbReference type="InterPro" id="IPR011146">
    <property type="entry name" value="HIT-like"/>
</dbReference>
<name>A0A1G1X5B1_9BACT</name>
<dbReference type="PANTHER" id="PTHR46648:SF1">
    <property type="entry name" value="ADENOSINE 5'-MONOPHOSPHORAMIDASE HNT1"/>
    <property type="match status" value="1"/>
</dbReference>
<dbReference type="Pfam" id="PF01230">
    <property type="entry name" value="HIT"/>
    <property type="match status" value="1"/>
</dbReference>
<dbReference type="InterPro" id="IPR001310">
    <property type="entry name" value="Histidine_triad_HIT"/>
</dbReference>
<gene>
    <name evidence="3" type="ORF">A3E36_00695</name>
</gene>
<feature type="short sequence motif" description="Histidine triad motif" evidence="1">
    <location>
        <begin position="96"/>
        <end position="100"/>
    </location>
</feature>
<protein>
    <submittedName>
        <fullName evidence="3">Diadenosine tetraphosphate hydrolase</fullName>
    </submittedName>
</protein>
<dbReference type="EMBL" id="MHHS01000051">
    <property type="protein sequence ID" value="OGY35179.1"/>
    <property type="molecule type" value="Genomic_DNA"/>
</dbReference>
<keyword evidence="3" id="KW-0378">Hydrolase</keyword>
<dbReference type="PROSITE" id="PS51084">
    <property type="entry name" value="HIT_2"/>
    <property type="match status" value="1"/>
</dbReference>
<dbReference type="AlphaFoldDB" id="A0A1G1X5B1"/>
<feature type="domain" description="HIT" evidence="2">
    <location>
        <begin position="9"/>
        <end position="111"/>
    </location>
</feature>
<dbReference type="GO" id="GO:0016787">
    <property type="term" value="F:hydrolase activity"/>
    <property type="evidence" value="ECO:0007669"/>
    <property type="project" value="UniProtKB-KW"/>
</dbReference>
<evidence type="ECO:0000259" key="2">
    <source>
        <dbReference type="PROSITE" id="PS51084"/>
    </source>
</evidence>
<organism evidence="3 4">
    <name type="scientific">Candidatus Andersenbacteria bacterium RIFCSPHIGHO2_12_FULL_45_11b</name>
    <dbReference type="NCBI Taxonomy" id="1797282"/>
    <lineage>
        <taxon>Bacteria</taxon>
        <taxon>Candidatus Anderseniibacteriota</taxon>
    </lineage>
</organism>
<evidence type="ECO:0000313" key="4">
    <source>
        <dbReference type="Proteomes" id="UP000177941"/>
    </source>
</evidence>
<dbReference type="Proteomes" id="UP000177941">
    <property type="component" value="Unassembled WGS sequence"/>
</dbReference>
<evidence type="ECO:0000256" key="1">
    <source>
        <dbReference type="PROSITE-ProRule" id="PRU00464"/>
    </source>
</evidence>
<sequence>MSQNCLVCDRIQSIKDDNNPYFVAELETGYVVLGDYQFFEGYTLFLSKIHAKELHELDSEFRKQFVWEMSITAEAVFKAFHPKKLNYELLGNTDEHIHWHIFPRHENDPLPNRTVWNIDKEIRNAESAKPSREKLQKLKEKLKNIFNNNKI</sequence>
<dbReference type="PANTHER" id="PTHR46648">
    <property type="entry name" value="HIT FAMILY PROTEIN 1"/>
    <property type="match status" value="1"/>
</dbReference>
<reference evidence="3 4" key="1">
    <citation type="journal article" date="2016" name="Nat. Commun.">
        <title>Thousands of microbial genomes shed light on interconnected biogeochemical processes in an aquifer system.</title>
        <authorList>
            <person name="Anantharaman K."/>
            <person name="Brown C.T."/>
            <person name="Hug L.A."/>
            <person name="Sharon I."/>
            <person name="Castelle C.J."/>
            <person name="Probst A.J."/>
            <person name="Thomas B.C."/>
            <person name="Singh A."/>
            <person name="Wilkins M.J."/>
            <person name="Karaoz U."/>
            <person name="Brodie E.L."/>
            <person name="Williams K.H."/>
            <person name="Hubbard S.S."/>
            <person name="Banfield J.F."/>
        </authorList>
    </citation>
    <scope>NUCLEOTIDE SEQUENCE [LARGE SCALE GENOMIC DNA]</scope>
</reference>
<dbReference type="SUPFAM" id="SSF54197">
    <property type="entry name" value="HIT-like"/>
    <property type="match status" value="1"/>
</dbReference>
<dbReference type="GO" id="GO:0009117">
    <property type="term" value="P:nucleotide metabolic process"/>
    <property type="evidence" value="ECO:0007669"/>
    <property type="project" value="TreeGrafter"/>
</dbReference>
<evidence type="ECO:0000313" key="3">
    <source>
        <dbReference type="EMBL" id="OGY35179.1"/>
    </source>
</evidence>
<proteinExistence type="predicted"/>
<comment type="caution">
    <text evidence="3">The sequence shown here is derived from an EMBL/GenBank/DDBJ whole genome shotgun (WGS) entry which is preliminary data.</text>
</comment>
<dbReference type="Gene3D" id="3.30.428.10">
    <property type="entry name" value="HIT-like"/>
    <property type="match status" value="1"/>
</dbReference>